<dbReference type="InterPro" id="IPR029044">
    <property type="entry name" value="Nucleotide-diphossugar_trans"/>
</dbReference>
<dbReference type="SUPFAM" id="SSF53448">
    <property type="entry name" value="Nucleotide-diphospho-sugar transferases"/>
    <property type="match status" value="1"/>
</dbReference>
<dbReference type="EMBL" id="JACHVC010000012">
    <property type="protein sequence ID" value="MBC2606924.1"/>
    <property type="molecule type" value="Genomic_DNA"/>
</dbReference>
<dbReference type="AlphaFoldDB" id="A0A7X1B7N5"/>
<evidence type="ECO:0000313" key="2">
    <source>
        <dbReference type="Proteomes" id="UP000526501"/>
    </source>
</evidence>
<comment type="caution">
    <text evidence="1">The sequence shown here is derived from an EMBL/GenBank/DDBJ whole genome shotgun (WGS) entry which is preliminary data.</text>
</comment>
<accession>A0A7X1B7N5</accession>
<gene>
    <name evidence="1" type="ORF">H5P27_12800</name>
</gene>
<dbReference type="PANTHER" id="PTHR21485">
    <property type="entry name" value="HAD SUPERFAMILY MEMBERS CMAS AND KDSC"/>
    <property type="match status" value="1"/>
</dbReference>
<sequence>MYVVGSIIARLGSKRLAYKNLLPFAGKPLVGLGVEILRQAKLVDEIVVSTESELIARVALDFGATVLRRPAELAGDDVPSVPVFQHIVEHHHCDVHVNFNINFPMCDPAVIDRAVELAARDGEALSKPFAVWAQSVERLANYEDPFKIPSAMRSIFDDVRAGPLDVHTEQDLLDTYRASQGFKPKGLPEGFE</sequence>
<dbReference type="PANTHER" id="PTHR21485:SF3">
    <property type="entry name" value="N-ACYLNEURAMINATE CYTIDYLYLTRANSFERASE"/>
    <property type="match status" value="1"/>
</dbReference>
<reference evidence="1 2" key="1">
    <citation type="submission" date="2020-07" db="EMBL/GenBank/DDBJ databases">
        <authorList>
            <person name="Feng X."/>
        </authorList>
    </citation>
    <scope>NUCLEOTIDE SEQUENCE [LARGE SCALE GENOMIC DNA]</scope>
    <source>
        <strain evidence="1 2">JCM23202</strain>
    </source>
</reference>
<dbReference type="Gene3D" id="3.90.550.10">
    <property type="entry name" value="Spore Coat Polysaccharide Biosynthesis Protein SpsA, Chain A"/>
    <property type="match status" value="1"/>
</dbReference>
<evidence type="ECO:0000313" key="1">
    <source>
        <dbReference type="EMBL" id="MBC2606924.1"/>
    </source>
</evidence>
<dbReference type="InterPro" id="IPR003329">
    <property type="entry name" value="Cytidylyl_trans"/>
</dbReference>
<dbReference type="InterPro" id="IPR050793">
    <property type="entry name" value="CMP-NeuNAc_synthase"/>
</dbReference>
<dbReference type="Proteomes" id="UP000526501">
    <property type="component" value="Unassembled WGS sequence"/>
</dbReference>
<dbReference type="Pfam" id="PF02348">
    <property type="entry name" value="CTP_transf_3"/>
    <property type="match status" value="1"/>
</dbReference>
<dbReference type="GO" id="GO:0008781">
    <property type="term" value="F:N-acylneuraminate cytidylyltransferase activity"/>
    <property type="evidence" value="ECO:0007669"/>
    <property type="project" value="TreeGrafter"/>
</dbReference>
<dbReference type="RefSeq" id="WP_185660793.1">
    <property type="nucleotide sequence ID" value="NZ_CAWPOO010000012.1"/>
</dbReference>
<proteinExistence type="predicted"/>
<protein>
    <recommendedName>
        <fullName evidence="3">Cytidylyltransferase</fullName>
    </recommendedName>
</protein>
<keyword evidence="2" id="KW-1185">Reference proteome</keyword>
<organism evidence="1 2">
    <name type="scientific">Pelagicoccus albus</name>
    <dbReference type="NCBI Taxonomy" id="415222"/>
    <lineage>
        <taxon>Bacteria</taxon>
        <taxon>Pseudomonadati</taxon>
        <taxon>Verrucomicrobiota</taxon>
        <taxon>Opitutia</taxon>
        <taxon>Puniceicoccales</taxon>
        <taxon>Pelagicoccaceae</taxon>
        <taxon>Pelagicoccus</taxon>
    </lineage>
</organism>
<name>A0A7X1B7N5_9BACT</name>
<evidence type="ECO:0008006" key="3">
    <source>
        <dbReference type="Google" id="ProtNLM"/>
    </source>
</evidence>